<reference evidence="1" key="2">
    <citation type="submission" date="2000-04" db="EMBL/GenBank/DDBJ databases">
        <title>Arabidopsis thaliana chromosome 1 BAC F8D11 genomic sequence.</title>
        <authorList>
            <person name="Lin X."/>
            <person name="Kaul S."/>
            <person name="Town C.D."/>
            <person name="Benito M."/>
            <person name="Creasy T.H."/>
            <person name="Haas B.J."/>
            <person name="Wu D."/>
            <person name="Maiti R."/>
            <person name="Ronning C.M."/>
            <person name="Koo H."/>
            <person name="Fujii C.Y."/>
            <person name="Utterback T.R."/>
            <person name="Barnstead M.E."/>
            <person name="Bowman C.L."/>
            <person name="White O."/>
            <person name="Nierman W.C."/>
            <person name="Fraser C.M."/>
        </authorList>
    </citation>
    <scope>NUCLEOTIDE SEQUENCE</scope>
</reference>
<reference key="1">
    <citation type="journal article" date="2000" name="Nature">
        <title>Sequence and analysis of chromosome 1 of the plant Arabidopsis thaliana.</title>
        <authorList>
            <person name="Theologis A."/>
            <person name="Ecker J.R."/>
            <person name="Palm C.J."/>
            <person name="Federspiel N.A."/>
            <person name="Kaul S."/>
            <person name="White O."/>
            <person name="Alonso J."/>
            <person name="Altafi H."/>
            <person name="Araujo R."/>
            <person name="Bowman C.L."/>
            <person name="Brooks S.Y."/>
            <person name="Buehler E."/>
            <person name="Chan A."/>
            <person name="Chao Q."/>
            <person name="Chen H."/>
            <person name="Cheuk R.F."/>
            <person name="Chin C.W."/>
            <person name="Chung M.K."/>
            <person name="Conn L."/>
            <person name="Conway A.B."/>
            <person name="Conway A.R."/>
            <person name="Creasy T.H."/>
            <person name="Dewar K."/>
            <person name="Dunn P."/>
            <person name="Etgu P."/>
            <person name="Feldblyum T.V."/>
            <person name="Feng J."/>
            <person name="Fong B."/>
            <person name="Fujii C.Y."/>
            <person name="Gill J.E."/>
            <person name="Goldsmith A.D."/>
            <person name="Haas B."/>
            <person name="Hansen N.F."/>
            <person name="Hughes B."/>
            <person name="Huizar L."/>
            <person name="Hunter J.L."/>
            <person name="Jenkins J."/>
            <person name="Johnson-Hopson C."/>
            <person name="Khan S."/>
            <person name="Khaykin E."/>
            <person name="Kim C.J."/>
            <person name="Koo H.L."/>
            <person name="Kremenetskaia I."/>
            <person name="Kurtz D.B."/>
            <person name="Kwan A."/>
            <person name="Lam B."/>
            <person name="Langin-Hooper S."/>
            <person name="Lee A."/>
            <person name="Lee J.M."/>
            <person name="Lenz C.A."/>
            <person name="Li J.H."/>
            <person name="Li Y."/>
            <person name="Lin X."/>
            <person name="Liu S.X."/>
            <person name="Liu Z.A."/>
            <person name="Luros J.S."/>
            <person name="Maiti R."/>
            <person name="Marziali A."/>
            <person name="Militscher J."/>
            <person name="Miranda M."/>
            <person name="Nguyen M."/>
            <person name="Nierman W.C."/>
            <person name="Osborne B.I."/>
            <person name="Pai G."/>
            <person name="Peterson J."/>
            <person name="Pham P.K."/>
            <person name="Rizzo M."/>
            <person name="Rooney T."/>
            <person name="Rowley D."/>
            <person name="Sakano H."/>
            <person name="Salzberg S.L."/>
            <person name="Schwartz J.R."/>
            <person name="Shinn P."/>
            <person name="Southwick A.M."/>
            <person name="Sun H."/>
            <person name="Tallon L.J."/>
            <person name="Tambunga G."/>
            <person name="Toriumi M.J."/>
            <person name="Town C.D."/>
            <person name="Utterback T."/>
            <person name="Van Aken S."/>
            <person name="Vaysberg M."/>
            <person name="Vysotskaia V.S."/>
            <person name="Walker M."/>
            <person name="Wu D."/>
            <person name="Yu G."/>
            <person name="Fraser C.M."/>
            <person name="Venter J.C."/>
            <person name="Davis R.W."/>
        </authorList>
    </citation>
    <scope>NUCLEOTIDE SEQUENCE [LARGE SCALE GENOMIC DNA]</scope>
    <source>
        <strain>cv. Columbia</strain>
    </source>
</reference>
<protein>
    <submittedName>
        <fullName evidence="1">Uncharacterized protein F8D11.13</fullName>
    </submittedName>
</protein>
<name>Q9C850_ARATH</name>
<evidence type="ECO:0000313" key="1">
    <source>
        <dbReference type="EMBL" id="AAG51227.1"/>
    </source>
</evidence>
<dbReference type="PIR" id="B96496">
    <property type="entry name" value="B96496"/>
</dbReference>
<dbReference type="EMBL" id="AC035249">
    <property type="protein sequence ID" value="AAG51227.1"/>
    <property type="molecule type" value="Genomic_DNA"/>
</dbReference>
<organism evidence="1">
    <name type="scientific">Arabidopsis thaliana</name>
    <name type="common">Mouse-ear cress</name>
    <dbReference type="NCBI Taxonomy" id="3702"/>
    <lineage>
        <taxon>Eukaryota</taxon>
        <taxon>Viridiplantae</taxon>
        <taxon>Streptophyta</taxon>
        <taxon>Embryophyta</taxon>
        <taxon>Tracheophyta</taxon>
        <taxon>Spermatophyta</taxon>
        <taxon>Magnoliopsida</taxon>
        <taxon>eudicotyledons</taxon>
        <taxon>Gunneridae</taxon>
        <taxon>Pentapetalae</taxon>
        <taxon>rosids</taxon>
        <taxon>malvids</taxon>
        <taxon>Brassicales</taxon>
        <taxon>Brassicaceae</taxon>
        <taxon>Camelineae</taxon>
        <taxon>Arabidopsis</taxon>
    </lineage>
</organism>
<sequence length="158" mass="17892">MEVLGSFLNEWHKLTLSKERAVIIKPWLGNYLQGKYRSFQSAKNKLRVQWNNQFKRTIPGSPSSGNNTAKYIEGLRLAALVGPSVQALNMLGQAAEAVNCVEQVMTQIQDMAPTGQQLYQGYRILNSIPDCHLLHFESLDVCPECFVLTYLFKIRVLC</sequence>
<gene>
    <name evidence="1" type="primary">F8D11.13</name>
</gene>
<dbReference type="AlphaFoldDB" id="Q9C850"/>
<proteinExistence type="predicted"/>
<accession>Q9C850</accession>
<reference evidence="1" key="3">
    <citation type="submission" date="2001-01" db="EMBL/GenBank/DDBJ databases">
        <authorList>
            <person name="Town C.D."/>
            <person name="Kaul S."/>
        </authorList>
    </citation>
    <scope>NUCLEOTIDE SEQUENCE</scope>
</reference>